<comment type="caution">
    <text evidence="1">The sequence shown here is derived from an EMBL/GenBank/DDBJ whole genome shotgun (WGS) entry which is preliminary data.</text>
</comment>
<gene>
    <name evidence="1" type="ORF">HLH44_18220</name>
</gene>
<dbReference type="EMBL" id="JABEQP010000018">
    <property type="protein sequence ID" value="MBB2199345.1"/>
    <property type="molecule type" value="Genomic_DNA"/>
</dbReference>
<dbReference type="Proteomes" id="UP000530320">
    <property type="component" value="Unassembled WGS sequence"/>
</dbReference>
<name>A0A7W4PJ02_9PROT</name>
<evidence type="ECO:0000313" key="1">
    <source>
        <dbReference type="EMBL" id="MBB2199345.1"/>
    </source>
</evidence>
<evidence type="ECO:0000313" key="2">
    <source>
        <dbReference type="Proteomes" id="UP000530320"/>
    </source>
</evidence>
<organism evidence="1 2">
    <name type="scientific">Gluconacetobacter dulcium</name>
    <dbReference type="NCBI Taxonomy" id="2729096"/>
    <lineage>
        <taxon>Bacteria</taxon>
        <taxon>Pseudomonadati</taxon>
        <taxon>Pseudomonadota</taxon>
        <taxon>Alphaproteobacteria</taxon>
        <taxon>Acetobacterales</taxon>
        <taxon>Acetobacteraceae</taxon>
        <taxon>Gluconacetobacter</taxon>
    </lineage>
</organism>
<accession>A0A7W4PJ02</accession>
<proteinExistence type="predicted"/>
<dbReference type="AlphaFoldDB" id="A0A7W4PJ02"/>
<protein>
    <submittedName>
        <fullName evidence="1">Uncharacterized protein</fullName>
    </submittedName>
</protein>
<reference evidence="1 2" key="1">
    <citation type="submission" date="2020-04" db="EMBL/GenBank/DDBJ databases">
        <title>Description of novel Gluconacetobacter.</title>
        <authorList>
            <person name="Sombolestani A."/>
        </authorList>
    </citation>
    <scope>NUCLEOTIDE SEQUENCE [LARGE SCALE GENOMIC DNA]</scope>
    <source>
        <strain evidence="1 2">LMG 22058</strain>
    </source>
</reference>
<dbReference type="RefSeq" id="WP_183010301.1">
    <property type="nucleotide sequence ID" value="NZ_JABEQP010000018.1"/>
</dbReference>
<sequence length="346" mass="39624">MNSWSWITVFLEERMKIHNSRACLVYSNLGALISILERKNRFHWEENNENLILDLNIGRFNRQNEPAMSFIPEKLKNSIIGPEITSKSFLNYIPTSGKSTASIWGGNNPWSFPNQKAKGQVTEAIFRMLMIALKIYVLPIKHGPDNGIDSLCIVPDNGKLIILSIDCKQKGTWQYNSLMRADGICERIKNYVDRDNENICPDTKLLLNFLIICLESLENNTEILSKPPLMIFGGIVFPSLEKKEGFQYRIIRETLIIDGNVSERKLSEKQTINFDFSGAISTLTTILNEISVTEEAKDSHKIRSIPIEGNCDLLNAGKWLSKFRFYQTFSRHLNANNYHGHENTYL</sequence>